<feature type="transmembrane region" description="Helical" evidence="2">
    <location>
        <begin position="1206"/>
        <end position="1224"/>
    </location>
</feature>
<comment type="caution">
    <text evidence="4">The sequence shown here is derived from an EMBL/GenBank/DDBJ whole genome shotgun (WGS) entry which is preliminary data.</text>
</comment>
<dbReference type="Gene3D" id="2.130.10.10">
    <property type="entry name" value="YVTN repeat-like/Quinoprotein amine dehydrogenase"/>
    <property type="match status" value="1"/>
</dbReference>
<dbReference type="InterPro" id="IPR015943">
    <property type="entry name" value="WD40/YVTN_repeat-like_dom_sf"/>
</dbReference>
<feature type="compositionally biased region" description="Basic and acidic residues" evidence="1">
    <location>
        <begin position="83"/>
        <end position="107"/>
    </location>
</feature>
<dbReference type="EMBL" id="RBZW01000032">
    <property type="protein sequence ID" value="THE64515.1"/>
    <property type="molecule type" value="Genomic_DNA"/>
</dbReference>
<feature type="domain" description="Pyrrolo-quinoline quinone repeat" evidence="3">
    <location>
        <begin position="190"/>
        <end position="448"/>
    </location>
</feature>
<evidence type="ECO:0000256" key="2">
    <source>
        <dbReference type="SAM" id="Phobius"/>
    </source>
</evidence>
<dbReference type="InterPro" id="IPR011047">
    <property type="entry name" value="Quinoprotein_ADH-like_sf"/>
</dbReference>
<gene>
    <name evidence="4" type="ORF">D8Y22_12795</name>
</gene>
<accession>A0A4S3TN50</accession>
<protein>
    <recommendedName>
        <fullName evidence="3">Pyrrolo-quinoline quinone repeat domain-containing protein</fullName>
    </recommendedName>
</protein>
<feature type="transmembrane region" description="Helical" evidence="2">
    <location>
        <begin position="1166"/>
        <end position="1199"/>
    </location>
</feature>
<feature type="compositionally biased region" description="Acidic residues" evidence="1">
    <location>
        <begin position="946"/>
        <end position="967"/>
    </location>
</feature>
<dbReference type="SMART" id="SM00564">
    <property type="entry name" value="PQQ"/>
    <property type="match status" value="5"/>
</dbReference>
<sequence length="1227" mass="133631">MCPATQPIASITRRAGYSDSGRSSPRWRWAHSSPGDCYERFPSEVVRCESSRTRLDARDGRLRHPVRGSLDGRHACRRSVPRPRGDGQRLRPGRDRHRRDPDLDADRARHRVRALGARVHVHQRGGGPMTAISLSVLSLTRGQYRTIALVFLMVASLPVMSIAFTGGMGNNGTVAAENESERVFYASQDTAGAVDSSDGSDLWDTGFESEAVQLSPDDSILYVAEQDVDDRVRALDASDGEEIWSIDIESYHVEITPDGGTLFLYSEPTLTAVDTDDGSILWEENIDHLTWGWNSISYADGSIYGSSSTGEFSRFDLDTRGLDIIRDDDQPSLYSVDADGDTILIGTGSSEVVRYDRIDGDHIAQWTSEDLSGSSNVDDISINPTESTAYATTDETTAIDIYDGSHDWVYNDTSAEATAPSTDGSFVYVGGFDNGLGSIDSSDGSEDWFIYPVGDQDSVVDITAGGSVIAESDPITGQVVDQSGDQVDQVDGATVRAVDQDDVIIESVVTDENGEFEFDGNAVGSEEITVEILIDQEPVYESPETFEPEPGDDLGVFDISTAITGQIVDEHENEDERVPVPNATVLAVDDDGQIIDTALTDETGLFEFDEEDVAETLITVEVNIGPNKRFDSEPQAYYPEAGDHLGTFAVEMSDPELLEPEPDGDYSVPAIGQGTELEVTVADDDFPTSEVFVEFYAVSNGDYIPIGNETVHLDAPDSERVSTTWPAANEQGVYEWAAVAGDMYNSTAIAETGTLTFEIDSDAPIIRGATASPDDEVVTGDVDLEVDVEHHGFPEDGVTVEFYEYDSGDPEVDELIGSDTLESNDTARTPWAVDGETLEWYVVAESDAGHVVFSDIFSFGMAGDLEVRDAVTGELVDDRSVEIDVTAPDESFTTEVSDGIFDISQLDSQDETVRFEISAMDYYPRTVELRSTVGGETVFLERGPDWEADPPDDEDDPDDTPDHEDDEDTVLVRFELNDRTGDFDPDETLLRVTEQVDNESQLAHSETFGSINRVDVTLTRDDRYDLEIESDDGGVRGMGGFTASESEVVELDVGDLSWPVPREEGYEFDARLSEDGNLEIRWIDEDELTRPLEITVTDYEEGYTVHRDYEASLIGHYAETVNVSDDRTYEVTAEATRDGETVELTQIVGPTDMDVEPPLGEKTMAAISAVAVVVVAGIVGGALSGIGAVLVAIFAGLLAVMGWLPVPWSAIVVALVVSVMFYVGDTT</sequence>
<proteinExistence type="predicted"/>
<dbReference type="Proteomes" id="UP000318864">
    <property type="component" value="Unassembled WGS sequence"/>
</dbReference>
<keyword evidence="5" id="KW-1185">Reference proteome</keyword>
<evidence type="ECO:0000313" key="4">
    <source>
        <dbReference type="EMBL" id="THE64515.1"/>
    </source>
</evidence>
<dbReference type="AlphaFoldDB" id="A0A4S3TN50"/>
<organism evidence="4 5">
    <name type="scientific">Salinadaptatus halalkaliphilus</name>
    <dbReference type="NCBI Taxonomy" id="2419781"/>
    <lineage>
        <taxon>Archaea</taxon>
        <taxon>Methanobacteriati</taxon>
        <taxon>Methanobacteriota</taxon>
        <taxon>Stenosarchaea group</taxon>
        <taxon>Halobacteria</taxon>
        <taxon>Halobacteriales</taxon>
        <taxon>Natrialbaceae</taxon>
        <taxon>Salinadaptatus</taxon>
    </lineage>
</organism>
<keyword evidence="2" id="KW-1133">Transmembrane helix</keyword>
<dbReference type="InterPro" id="IPR002372">
    <property type="entry name" value="PQQ_rpt_dom"/>
</dbReference>
<keyword evidence="2" id="KW-0472">Membrane</keyword>
<evidence type="ECO:0000256" key="1">
    <source>
        <dbReference type="SAM" id="MobiDB-lite"/>
    </source>
</evidence>
<name>A0A4S3TN50_9EURY</name>
<feature type="region of interest" description="Disordered" evidence="1">
    <location>
        <begin position="59"/>
        <end position="107"/>
    </location>
</feature>
<evidence type="ECO:0000259" key="3">
    <source>
        <dbReference type="Pfam" id="PF13360"/>
    </source>
</evidence>
<dbReference type="SUPFAM" id="SSF50998">
    <property type="entry name" value="Quinoprotein alcohol dehydrogenase-like"/>
    <property type="match status" value="1"/>
</dbReference>
<keyword evidence="2" id="KW-0812">Transmembrane</keyword>
<dbReference type="InterPro" id="IPR018391">
    <property type="entry name" value="PQQ_b-propeller_rpt"/>
</dbReference>
<feature type="region of interest" description="Disordered" evidence="1">
    <location>
        <begin position="1"/>
        <end position="33"/>
    </location>
</feature>
<feature type="transmembrane region" description="Helical" evidence="2">
    <location>
        <begin position="147"/>
        <end position="168"/>
    </location>
</feature>
<feature type="region of interest" description="Disordered" evidence="1">
    <location>
        <begin position="941"/>
        <end position="967"/>
    </location>
</feature>
<dbReference type="Pfam" id="PF13360">
    <property type="entry name" value="PQQ_2"/>
    <property type="match status" value="1"/>
</dbReference>
<reference evidence="4 5" key="1">
    <citation type="submission" date="2018-10" db="EMBL/GenBank/DDBJ databases">
        <title>Natronolimnobius sp. XQ-INN 246 isolated from Inner Mongolia Autonomous Region of China.</title>
        <authorList>
            <person name="Xue Q."/>
        </authorList>
    </citation>
    <scope>NUCLEOTIDE SEQUENCE [LARGE SCALE GENOMIC DNA]</scope>
    <source>
        <strain evidence="4 5">XQ-INN 246</strain>
    </source>
</reference>
<evidence type="ECO:0000313" key="5">
    <source>
        <dbReference type="Proteomes" id="UP000318864"/>
    </source>
</evidence>